<evidence type="ECO:0000256" key="1">
    <source>
        <dbReference type="SAM" id="Coils"/>
    </source>
</evidence>
<organism evidence="2">
    <name type="scientific">Anisakis simplex</name>
    <name type="common">Herring worm</name>
    <dbReference type="NCBI Taxonomy" id="6269"/>
    <lineage>
        <taxon>Eukaryota</taxon>
        <taxon>Metazoa</taxon>
        <taxon>Ecdysozoa</taxon>
        <taxon>Nematoda</taxon>
        <taxon>Chromadorea</taxon>
        <taxon>Rhabditida</taxon>
        <taxon>Spirurina</taxon>
        <taxon>Ascaridomorpha</taxon>
        <taxon>Ascaridoidea</taxon>
        <taxon>Anisakidae</taxon>
        <taxon>Anisakis</taxon>
        <taxon>Anisakis simplex complex</taxon>
    </lineage>
</organism>
<sequence>LSDLSKTIQELRHALKYQEIIDSLTSDKNDVERSLEEKTTLLTEAYERINELEDSLSKSSKEREEAIEKAVMERVKVMSKGTEYTRKLEEDETFVHEERYVVPRRSKSPPDDVSQIRLQLDQLHSEMEAKNAELAKVLKLKDEAEWCLGEHRQWLSEANDRNSQMSGELAEKQRAIDALNGEKDRLQSEVAALSDKLKETLSADVDGVSHTELSAEETCSLEAKLREKEDQLHKAVTEIDEKEEEINQGVNGIDYLNAAPYSNPFRPYTKFLISAIYIA</sequence>
<name>A0A0M3K3F1_ANISI</name>
<dbReference type="WBParaSite" id="ASIM_0001549001-mRNA-1">
    <property type="protein sequence ID" value="ASIM_0001549001-mRNA-1"/>
    <property type="gene ID" value="ASIM_0001549001"/>
</dbReference>
<feature type="coiled-coil region" evidence="1">
    <location>
        <begin position="35"/>
        <end position="69"/>
    </location>
</feature>
<feature type="coiled-coil region" evidence="1">
    <location>
        <begin position="113"/>
        <end position="245"/>
    </location>
</feature>
<keyword evidence="1" id="KW-0175">Coiled coil</keyword>
<reference evidence="2" key="1">
    <citation type="submission" date="2017-02" db="UniProtKB">
        <authorList>
            <consortium name="WormBaseParasite"/>
        </authorList>
    </citation>
    <scope>IDENTIFICATION</scope>
</reference>
<evidence type="ECO:0000313" key="2">
    <source>
        <dbReference type="WBParaSite" id="ASIM_0001549001-mRNA-1"/>
    </source>
</evidence>
<accession>A0A0M3K3F1</accession>
<proteinExistence type="predicted"/>
<protein>
    <submittedName>
        <fullName evidence="2">CAP-Gly domain-containing linker protein 1</fullName>
    </submittedName>
</protein>
<dbReference type="AlphaFoldDB" id="A0A0M3K3F1"/>